<dbReference type="EMBL" id="JAKMXF010000077">
    <property type="protein sequence ID" value="KAI6658735.1"/>
    <property type="molecule type" value="Genomic_DNA"/>
</dbReference>
<dbReference type="AlphaFoldDB" id="A0AAV7KDF2"/>
<proteinExistence type="predicted"/>
<evidence type="ECO:0000313" key="1">
    <source>
        <dbReference type="EMBL" id="KAI6658735.1"/>
    </source>
</evidence>
<protein>
    <submittedName>
        <fullName evidence="1">Uncharacterized protein</fullName>
    </submittedName>
</protein>
<evidence type="ECO:0000313" key="2">
    <source>
        <dbReference type="Proteomes" id="UP001165289"/>
    </source>
</evidence>
<keyword evidence="2" id="KW-1185">Reference proteome</keyword>
<reference evidence="1 2" key="1">
    <citation type="journal article" date="2023" name="BMC Biol.">
        <title>The compact genome of the sponge Oopsacas minuta (Hexactinellida) is lacking key metazoan core genes.</title>
        <authorList>
            <person name="Santini S."/>
            <person name="Schenkelaars Q."/>
            <person name="Jourda C."/>
            <person name="Duchesne M."/>
            <person name="Belahbib H."/>
            <person name="Rocher C."/>
            <person name="Selva M."/>
            <person name="Riesgo A."/>
            <person name="Vervoort M."/>
            <person name="Leys S.P."/>
            <person name="Kodjabachian L."/>
            <person name="Le Bivic A."/>
            <person name="Borchiellini C."/>
            <person name="Claverie J.M."/>
            <person name="Renard E."/>
        </authorList>
    </citation>
    <scope>NUCLEOTIDE SEQUENCE [LARGE SCALE GENOMIC DNA]</scope>
    <source>
        <strain evidence="1">SPO-2</strain>
    </source>
</reference>
<organism evidence="1 2">
    <name type="scientific">Oopsacas minuta</name>
    <dbReference type="NCBI Taxonomy" id="111878"/>
    <lineage>
        <taxon>Eukaryota</taxon>
        <taxon>Metazoa</taxon>
        <taxon>Porifera</taxon>
        <taxon>Hexactinellida</taxon>
        <taxon>Hexasterophora</taxon>
        <taxon>Lyssacinosida</taxon>
        <taxon>Leucopsacidae</taxon>
        <taxon>Oopsacas</taxon>
    </lineage>
</organism>
<dbReference type="Proteomes" id="UP001165289">
    <property type="component" value="Unassembled WGS sequence"/>
</dbReference>
<name>A0AAV7KDF2_9METZ</name>
<gene>
    <name evidence="1" type="ORF">LOD99_15058</name>
</gene>
<sequence length="130" mass="14057">MLSRFKGNVSWFVTVSDLTGEGIAKTLISFCVSTRLDLNNMVGLGLDGASYDWEVQRNAGMDPRIISNGSLQHCSSHSLSLAIGKANTVILGSVFSNLTSIFPSFMATLCEKRNYAKLSKLCAQNLSDSD</sequence>
<comment type="caution">
    <text evidence="1">The sequence shown here is derived from an EMBL/GenBank/DDBJ whole genome shotgun (WGS) entry which is preliminary data.</text>
</comment>
<accession>A0AAV7KDF2</accession>